<dbReference type="EMBL" id="JAGDFL010000087">
    <property type="protein sequence ID" value="KAG7398222.1"/>
    <property type="molecule type" value="Genomic_DNA"/>
</dbReference>
<organism evidence="3 4">
    <name type="scientific">Phytophthora boehmeriae</name>
    <dbReference type="NCBI Taxonomy" id="109152"/>
    <lineage>
        <taxon>Eukaryota</taxon>
        <taxon>Sar</taxon>
        <taxon>Stramenopiles</taxon>
        <taxon>Oomycota</taxon>
        <taxon>Peronosporomycetes</taxon>
        <taxon>Peronosporales</taxon>
        <taxon>Peronosporaceae</taxon>
        <taxon>Phytophthora</taxon>
    </lineage>
</organism>
<comment type="caution">
    <text evidence="3">The sequence shown here is derived from an EMBL/GenBank/DDBJ whole genome shotgun (WGS) entry which is preliminary data.</text>
</comment>
<keyword evidence="4" id="KW-1185">Reference proteome</keyword>
<dbReference type="OrthoDB" id="128018at2759"/>
<dbReference type="AlphaFoldDB" id="A0A8T1WVS9"/>
<feature type="compositionally biased region" description="Acidic residues" evidence="2">
    <location>
        <begin position="266"/>
        <end position="292"/>
    </location>
</feature>
<feature type="region of interest" description="Disordered" evidence="2">
    <location>
        <begin position="154"/>
        <end position="214"/>
    </location>
</feature>
<keyword evidence="1" id="KW-0175">Coiled coil</keyword>
<feature type="region of interest" description="Disordered" evidence="2">
    <location>
        <begin position="251"/>
        <end position="295"/>
    </location>
</feature>
<evidence type="ECO:0000313" key="4">
    <source>
        <dbReference type="Proteomes" id="UP000693981"/>
    </source>
</evidence>
<accession>A0A8T1WVS9</accession>
<feature type="region of interest" description="Disordered" evidence="2">
    <location>
        <begin position="633"/>
        <end position="652"/>
    </location>
</feature>
<evidence type="ECO:0000313" key="3">
    <source>
        <dbReference type="EMBL" id="KAG7398222.1"/>
    </source>
</evidence>
<name>A0A8T1WVS9_9STRA</name>
<evidence type="ECO:0000256" key="1">
    <source>
        <dbReference type="SAM" id="Coils"/>
    </source>
</evidence>
<dbReference type="Proteomes" id="UP000693981">
    <property type="component" value="Unassembled WGS sequence"/>
</dbReference>
<reference evidence="3" key="1">
    <citation type="submission" date="2021-02" db="EMBL/GenBank/DDBJ databases">
        <authorList>
            <person name="Palmer J.M."/>
        </authorList>
    </citation>
    <scope>NUCLEOTIDE SEQUENCE</scope>
    <source>
        <strain evidence="3">SCRP23</strain>
    </source>
</reference>
<proteinExistence type="predicted"/>
<sequence>MAAEPRDSMTTPREVSVVGRFQSELHERVAETLRSVCGTFQQELELAAQPPEPVAPSALDYDTYNDCCQRLIAYISANMVTSPHFVQMMDRIILACHSDTSESVLGSLVTKDVWLHPRGKQQATADNQTDIRTLRVEEDINIKTERTELVVNAEQNADTTSEPRTKLSVTAREGVSSAVVTPVPTRSSRKRLQTKTARTSLASAKRQKRDVPQNVIEMLSSEGEKEKSDRYEGASLLFGSDTEPEEEITAEYDDEYMYEGNNCGSGDDEDDDEDWIDNESEDEDHDEDDEREDREITCEPARDTIGKMCYPECRSPQQTKAFREKLRKALQFVDALFCKPPPGKICSRNCQKLRAQRCLNFGPCQHEMCQLWHEVDAHVACCRNMHCECKIRVVLRETTHQIAHQHVRIRKVNAELSQRNKEFLTDKSSPLPRNPLLKQQVKLLEQELRSEEDQLEFYHFIKRVNAECAKEVDIDIANDFADFTTHYVPRDPATASTASAQDELLYYEDSIGKLCYAAQRTQEQTEFFKKQLRKSIQFVDAILCKPPPGKVCVRGCKTISAQRCKLDVPCDNKMCRIWHDAEAHTDNCLNPQCEFKLRIVLRETMHTIEDKRLVIQKERSKLVRKKAALAAIKDVERNDQEPNGDAPRSKNPRQRDQFLKFALLQDEVEQLEENLKEEEENLQFFIDKKKDLWASLHTIGIDENDDSIDCFPEFSTHYASKKRFPNA</sequence>
<gene>
    <name evidence="3" type="ORF">PHYBOEH_011467</name>
</gene>
<feature type="coiled-coil region" evidence="1">
    <location>
        <begin position="661"/>
        <end position="688"/>
    </location>
</feature>
<evidence type="ECO:0000256" key="2">
    <source>
        <dbReference type="SAM" id="MobiDB-lite"/>
    </source>
</evidence>
<protein>
    <submittedName>
        <fullName evidence="3">Uncharacterized protein</fullName>
    </submittedName>
</protein>